<evidence type="ECO:0000313" key="1">
    <source>
        <dbReference type="EMBL" id="KAF5322405.1"/>
    </source>
</evidence>
<sequence length="202" mass="22857">MSEETLNEHTESTKSTGWEGTLDQRSIVRLTQAVNAWFRRAGSLPINLFLYVDCKVTSRKNLAYNFSLLLKAIGPWTPRVARLGIGGQHWINLMTHFTDMEWELPNLDTLEILGQPSSEGDLINSDIAKLEALAPRIILFRTCGPKFTTLIANQEMTSYFSAFSFLPWQLFTSVILKEQLPSQQQISKFFSVRMSTPPLSVG</sequence>
<keyword evidence="2" id="KW-1185">Reference proteome</keyword>
<comment type="caution">
    <text evidence="1">The sequence shown here is derived from an EMBL/GenBank/DDBJ whole genome shotgun (WGS) entry which is preliminary data.</text>
</comment>
<reference evidence="1 2" key="1">
    <citation type="journal article" date="2020" name="ISME J.">
        <title>Uncovering the hidden diversity of litter-decomposition mechanisms in mushroom-forming fungi.</title>
        <authorList>
            <person name="Floudas D."/>
            <person name="Bentzer J."/>
            <person name="Ahren D."/>
            <person name="Johansson T."/>
            <person name="Persson P."/>
            <person name="Tunlid A."/>
        </authorList>
    </citation>
    <scope>NUCLEOTIDE SEQUENCE [LARGE SCALE GENOMIC DNA]</scope>
    <source>
        <strain evidence="1 2">CBS 101986</strain>
    </source>
</reference>
<dbReference type="AlphaFoldDB" id="A0A8H5F3G9"/>
<dbReference type="Proteomes" id="UP000567179">
    <property type="component" value="Unassembled WGS sequence"/>
</dbReference>
<accession>A0A8H5F3G9</accession>
<proteinExistence type="predicted"/>
<evidence type="ECO:0000313" key="2">
    <source>
        <dbReference type="Proteomes" id="UP000567179"/>
    </source>
</evidence>
<name>A0A8H5F3G9_9AGAR</name>
<organism evidence="1 2">
    <name type="scientific">Psilocybe cf. subviscida</name>
    <dbReference type="NCBI Taxonomy" id="2480587"/>
    <lineage>
        <taxon>Eukaryota</taxon>
        <taxon>Fungi</taxon>
        <taxon>Dikarya</taxon>
        <taxon>Basidiomycota</taxon>
        <taxon>Agaricomycotina</taxon>
        <taxon>Agaricomycetes</taxon>
        <taxon>Agaricomycetidae</taxon>
        <taxon>Agaricales</taxon>
        <taxon>Agaricineae</taxon>
        <taxon>Strophariaceae</taxon>
        <taxon>Psilocybe</taxon>
    </lineage>
</organism>
<protein>
    <submittedName>
        <fullName evidence="1">Uncharacterized protein</fullName>
    </submittedName>
</protein>
<dbReference type="EMBL" id="JAACJJ010000028">
    <property type="protein sequence ID" value="KAF5322405.1"/>
    <property type="molecule type" value="Genomic_DNA"/>
</dbReference>
<gene>
    <name evidence="1" type="ORF">D9619_001304</name>
</gene>